<dbReference type="InterPro" id="IPR020472">
    <property type="entry name" value="WD40_PAC1"/>
</dbReference>
<dbReference type="Proteomes" id="UP000630445">
    <property type="component" value="Unassembled WGS sequence"/>
</dbReference>
<feature type="domain" description="Nephrocystin 3-like N-terminal" evidence="6">
    <location>
        <begin position="364"/>
        <end position="471"/>
    </location>
</feature>
<feature type="repeat" description="WD" evidence="3">
    <location>
        <begin position="898"/>
        <end position="939"/>
    </location>
</feature>
<evidence type="ECO:0000313" key="8">
    <source>
        <dbReference type="EMBL" id="KAF7158513.1"/>
    </source>
</evidence>
<dbReference type="InterPro" id="IPR031359">
    <property type="entry name" value="NACHT_N"/>
</dbReference>
<dbReference type="PROSITE" id="PS00678">
    <property type="entry name" value="WD_REPEATS_1"/>
    <property type="match status" value="3"/>
</dbReference>
<dbReference type="Pfam" id="PF17100">
    <property type="entry name" value="NACHT_N"/>
    <property type="match status" value="1"/>
</dbReference>
<dbReference type="PANTHER" id="PTHR19879">
    <property type="entry name" value="TRANSCRIPTION INITIATION FACTOR TFIID"/>
    <property type="match status" value="1"/>
</dbReference>
<feature type="repeat" description="WD" evidence="3">
    <location>
        <begin position="1097"/>
        <end position="1138"/>
    </location>
</feature>
<dbReference type="InterPro" id="IPR011047">
    <property type="entry name" value="Quinoprotein_ADH-like_sf"/>
</dbReference>
<dbReference type="Gene3D" id="2.130.10.10">
    <property type="entry name" value="YVTN repeat-like/Quinoprotein amine dehydrogenase"/>
    <property type="match status" value="4"/>
</dbReference>
<evidence type="ECO:0000256" key="2">
    <source>
        <dbReference type="ARBA" id="ARBA00022737"/>
    </source>
</evidence>
<feature type="domain" description="NWD NACHT-NTPase N-terminal" evidence="5">
    <location>
        <begin position="79"/>
        <end position="289"/>
    </location>
</feature>
<keyword evidence="2" id="KW-0677">Repeat</keyword>
<dbReference type="InterPro" id="IPR015943">
    <property type="entry name" value="WD40/YVTN_repeat-like_dom_sf"/>
</dbReference>
<dbReference type="Pfam" id="PF24883">
    <property type="entry name" value="NPHP3_N"/>
    <property type="match status" value="1"/>
</dbReference>
<sequence>MPDRARRILAYFSREGKAGKPKPTEQVNQHQSSSVTRHPAQKLEPGGESNTPLVYKAAETSSTGDPDPEKVTAAKGQDTENPELLATYERYLLLAKDGQESGELDEPAAEPSMSSRVRQEEIRELAQSKLNAVQQGHLKVIVKGKEIVVKDQIHRILRTIVAAKDFIGTVLNAEPHAAIAWLLTNPVTQTDNATELMAYVSDLMVRCRVIEETLYLPSLENVERNHDIRARLRTKSVALYVQIIKSQMLVTCHYSRAGFFRFWRDVASVDDWKQMLADMIEAKQNIDEDLQALGQSLLGHVDAELSKLQEKADNMIRMLGDITQGLNISKLPCAKYAGFNVLDPTARLSPTTCHENTRVEILDEIVRWGKGADGRCIFWLNGIAGTGKSTVIRTAAEIFHRQGSMGASFFFSRTGELRNQTTALFTTLASQLADSLPELRPYMSKAIDQDKSIGEQLPRNQWERLILEPLLELDKTLLVALTYCLFAQATRLKMIRVRVLITSRPEKTIAEGFRKMSKDLYHVLNLDSDEQSSQTARDISVFLKSQLGVIAVSNGLESGWPGEKQTQTLVQRAGRLFIYAATACRFLDSDFPEEKLPILLATEATVDSPTADLDEMYHLALRQAISESRDSKLLIPLFRRIVGSIILLEERLCPKDLSVLLSIPLRQVRIILDLLRSVLAVPDDDTSPVALFHLSLRDFLLDSARCPDPRIRLEEQSAHGYLLDCCRELMAQRLTKDICHLRRPGTLRSEVKSQRVEECIPYALQYACCFWVTHLANAGVDLQKGDRVYAFLTTHLLHWLETLSLIGNIFEGIASINLLEDLVKAVANPSLRALVYDAKRFVLYMRSVIEEAPLQIYCSGLVFTPRRSVLREISQRNIPAWFENLPRVEDDWSALEQTLQHPESVGQVAVSPDGSLLAVVCFRRGIFLWDTATGQQIMKMDNDAVAVDIAFLDNGSKLAAACYTGAVTLWDTCTGQVLQTQTIGYPGRIQSAAFSSDSPALAYTAVRSSIRLENLDTGQTEQILEVDDDGSIVCFRAMEAGTNERATQYKQLNSCPVSSAYALAYSSEGTKLASGDGDGRVVLWDLTDDGMVDKELSPGHSDVIRHLAFSPDDTKLLSSSEDRTIRVWDVALGETEQILQGHSASISSVAFFPDGSRVASASSDFTARVWNIALKQGKSAQIAVRFVSSVAISLDTNMVAAGFGYDGLELWNVKQGKMQELIEPQQDYVKGTAFSPDGTMLAVGSHDGEITLWSTADGKQRKRLREHQGAADILAFSNDGLRVASANIKVSKRFDDGLIKVVEHGILSRWSKAGIFKQQLYDKIWDLSTSKDEVTFEAQDAFNSLRFSPNSTLLAACYWSEINLFQIATGQLLHQISGHYTSINSIIFLNERIELAVAYDIEDDWVSRNGERLLYLPIDYKPAKVCVQGNVLALGTRNHGVVILEFLPEIDTEISV</sequence>
<reference evidence="7" key="1">
    <citation type="submission" date="2020-06" db="EMBL/GenBank/DDBJ databases">
        <title>Draft genome sequences of strains closely related to Aspergillus parafelis and Aspergillus hiratsukae.</title>
        <authorList>
            <person name="Dos Santos R.A.C."/>
            <person name="Rivero-Menendez O."/>
            <person name="Steenwyk J.L."/>
            <person name="Mead M.E."/>
            <person name="Goldman G.H."/>
            <person name="Alastruey-Izquierdo A."/>
            <person name="Rokas A."/>
        </authorList>
    </citation>
    <scope>NUCLEOTIDE SEQUENCE</scope>
    <source>
        <strain evidence="7">CNM-CM5793</strain>
        <strain evidence="8">CNM-CM6106</strain>
    </source>
</reference>
<evidence type="ECO:0008006" key="10">
    <source>
        <dbReference type="Google" id="ProtNLM"/>
    </source>
</evidence>
<dbReference type="PROSITE" id="PS50082">
    <property type="entry name" value="WD_REPEATS_2"/>
    <property type="match status" value="5"/>
</dbReference>
<evidence type="ECO:0000259" key="5">
    <source>
        <dbReference type="Pfam" id="PF17100"/>
    </source>
</evidence>
<evidence type="ECO:0000256" key="1">
    <source>
        <dbReference type="ARBA" id="ARBA00022574"/>
    </source>
</evidence>
<dbReference type="Pfam" id="PF00400">
    <property type="entry name" value="WD40"/>
    <property type="match status" value="5"/>
</dbReference>
<organism evidence="7 9">
    <name type="scientific">Aspergillus hiratsukae</name>
    <dbReference type="NCBI Taxonomy" id="1194566"/>
    <lineage>
        <taxon>Eukaryota</taxon>
        <taxon>Fungi</taxon>
        <taxon>Dikarya</taxon>
        <taxon>Ascomycota</taxon>
        <taxon>Pezizomycotina</taxon>
        <taxon>Eurotiomycetes</taxon>
        <taxon>Eurotiomycetidae</taxon>
        <taxon>Eurotiales</taxon>
        <taxon>Aspergillaceae</taxon>
        <taxon>Aspergillus</taxon>
        <taxon>Aspergillus subgen. Fumigati</taxon>
    </lineage>
</organism>
<dbReference type="PANTHER" id="PTHR19879:SF9">
    <property type="entry name" value="TRANSCRIPTION INITIATION FACTOR TFIID SUBUNIT 5"/>
    <property type="match status" value="1"/>
</dbReference>
<feature type="compositionally biased region" description="Polar residues" evidence="4">
    <location>
        <begin position="25"/>
        <end position="36"/>
    </location>
</feature>
<dbReference type="PROSITE" id="PS50294">
    <property type="entry name" value="WD_REPEATS_REGION"/>
    <property type="match status" value="3"/>
</dbReference>
<accession>A0A8H6P6G2</accession>
<evidence type="ECO:0000313" key="9">
    <source>
        <dbReference type="Proteomes" id="UP000630445"/>
    </source>
</evidence>
<protein>
    <recommendedName>
        <fullName evidence="10">WD40 repeat-like protein</fullName>
    </recommendedName>
</protein>
<evidence type="ECO:0000256" key="4">
    <source>
        <dbReference type="SAM" id="MobiDB-lite"/>
    </source>
</evidence>
<keyword evidence="1 3" id="KW-0853">WD repeat</keyword>
<dbReference type="OrthoDB" id="674604at2759"/>
<dbReference type="InterPro" id="IPR019775">
    <property type="entry name" value="WD40_repeat_CS"/>
</dbReference>
<dbReference type="InterPro" id="IPR001680">
    <property type="entry name" value="WD40_rpt"/>
</dbReference>
<feature type="region of interest" description="Disordered" evidence="4">
    <location>
        <begin position="11"/>
        <end position="80"/>
    </location>
</feature>
<keyword evidence="9" id="KW-1185">Reference proteome</keyword>
<dbReference type="InterPro" id="IPR027417">
    <property type="entry name" value="P-loop_NTPase"/>
</dbReference>
<dbReference type="SMART" id="SM00320">
    <property type="entry name" value="WD40"/>
    <property type="match status" value="10"/>
</dbReference>
<feature type="repeat" description="WD" evidence="3">
    <location>
        <begin position="1139"/>
        <end position="1172"/>
    </location>
</feature>
<dbReference type="PRINTS" id="PR00320">
    <property type="entry name" value="GPROTEINBRPT"/>
</dbReference>
<comment type="caution">
    <text evidence="7">The sequence shown here is derived from an EMBL/GenBank/DDBJ whole genome shotgun (WGS) entry which is preliminary data.</text>
</comment>
<evidence type="ECO:0000313" key="7">
    <source>
        <dbReference type="EMBL" id="KAF7118472.1"/>
    </source>
</evidence>
<name>A0A8H6P6G2_9EURO</name>
<gene>
    <name evidence="7" type="ORF">CNMCM5793_007993</name>
    <name evidence="8" type="ORF">CNMCM6106_005107</name>
</gene>
<dbReference type="InterPro" id="IPR011044">
    <property type="entry name" value="Quino_amine_DH_bsu"/>
</dbReference>
<dbReference type="SUPFAM" id="SSF52540">
    <property type="entry name" value="P-loop containing nucleoside triphosphate hydrolases"/>
    <property type="match status" value="1"/>
</dbReference>
<dbReference type="InterPro" id="IPR056884">
    <property type="entry name" value="NPHP3-like_N"/>
</dbReference>
<evidence type="ECO:0000256" key="3">
    <source>
        <dbReference type="PROSITE-ProRule" id="PRU00221"/>
    </source>
</evidence>
<evidence type="ECO:0000259" key="6">
    <source>
        <dbReference type="Pfam" id="PF24883"/>
    </source>
</evidence>
<dbReference type="CDD" id="cd00200">
    <property type="entry name" value="WD40"/>
    <property type="match status" value="2"/>
</dbReference>
<feature type="repeat" description="WD" evidence="3">
    <location>
        <begin position="1222"/>
        <end position="1263"/>
    </location>
</feature>
<dbReference type="SUPFAM" id="SSF50969">
    <property type="entry name" value="YVTN repeat-like/Quinoprotein amine dehydrogenase"/>
    <property type="match status" value="1"/>
</dbReference>
<dbReference type="SUPFAM" id="SSF50998">
    <property type="entry name" value="Quinoprotein alcohol dehydrogenase-like"/>
    <property type="match status" value="1"/>
</dbReference>
<dbReference type="EMBL" id="JACBAD010002068">
    <property type="protein sequence ID" value="KAF7118472.1"/>
    <property type="molecule type" value="Genomic_DNA"/>
</dbReference>
<feature type="repeat" description="WD" evidence="3">
    <location>
        <begin position="1062"/>
        <end position="1094"/>
    </location>
</feature>
<dbReference type="EMBL" id="JACBAF010002289">
    <property type="protein sequence ID" value="KAF7158513.1"/>
    <property type="molecule type" value="Genomic_DNA"/>
</dbReference>
<proteinExistence type="predicted"/>
<dbReference type="Proteomes" id="UP000662466">
    <property type="component" value="Unassembled WGS sequence"/>
</dbReference>